<comment type="caution">
    <text evidence="15">The sequence shown here is derived from an EMBL/GenBank/DDBJ whole genome shotgun (WGS) entry which is preliminary data.</text>
</comment>
<dbReference type="PANTHER" id="PTHR23233">
    <property type="entry name" value="SAL-LIKE PROTEIN"/>
    <property type="match status" value="1"/>
</dbReference>
<feature type="compositionally biased region" description="Low complexity" evidence="13">
    <location>
        <begin position="523"/>
        <end position="538"/>
    </location>
</feature>
<dbReference type="FunFam" id="3.30.160.60:FF:000446">
    <property type="entry name" value="Zinc finger protein"/>
    <property type="match status" value="1"/>
</dbReference>
<dbReference type="PANTHER" id="PTHR23233:SF84">
    <property type="entry name" value="FI23031P1"/>
    <property type="match status" value="1"/>
</dbReference>
<feature type="region of interest" description="Disordered" evidence="13">
    <location>
        <begin position="286"/>
        <end position="308"/>
    </location>
</feature>
<evidence type="ECO:0000256" key="4">
    <source>
        <dbReference type="ARBA" id="ARBA00022737"/>
    </source>
</evidence>
<feature type="region of interest" description="Disordered" evidence="13">
    <location>
        <begin position="1121"/>
        <end position="1189"/>
    </location>
</feature>
<keyword evidence="4" id="KW-0677">Repeat</keyword>
<dbReference type="InterPro" id="IPR036236">
    <property type="entry name" value="Znf_C2H2_sf"/>
</dbReference>
<feature type="domain" description="C2H2-type" evidence="14">
    <location>
        <begin position="342"/>
        <end position="369"/>
    </location>
</feature>
<dbReference type="GO" id="GO:0030154">
    <property type="term" value="P:cell differentiation"/>
    <property type="evidence" value="ECO:0007669"/>
    <property type="project" value="UniProtKB-ARBA"/>
</dbReference>
<feature type="domain" description="C2H2-type" evidence="14">
    <location>
        <begin position="626"/>
        <end position="653"/>
    </location>
</feature>
<evidence type="ECO:0000256" key="11">
    <source>
        <dbReference type="ARBA" id="ARBA00038474"/>
    </source>
</evidence>
<keyword evidence="9" id="KW-0804">Transcription</keyword>
<dbReference type="EMBL" id="BMAO01035454">
    <property type="protein sequence ID" value="GFR03729.1"/>
    <property type="molecule type" value="Genomic_DNA"/>
</dbReference>
<keyword evidence="2" id="KW-0597">Phosphoprotein</keyword>
<dbReference type="GO" id="GO:0008270">
    <property type="term" value="F:zinc ion binding"/>
    <property type="evidence" value="ECO:0007669"/>
    <property type="project" value="UniProtKB-KW"/>
</dbReference>
<feature type="compositionally biased region" description="Acidic residues" evidence="13">
    <location>
        <begin position="472"/>
        <end position="490"/>
    </location>
</feature>
<dbReference type="Pfam" id="PF00096">
    <property type="entry name" value="zf-C2H2"/>
    <property type="match status" value="5"/>
</dbReference>
<dbReference type="FunFam" id="3.30.160.60:FF:000341">
    <property type="entry name" value="Spalt-like transcription factor 1"/>
    <property type="match status" value="1"/>
</dbReference>
<gene>
    <name evidence="15" type="primary">SALL3</name>
    <name evidence="15" type="ORF">TNCT_128351</name>
</gene>
<evidence type="ECO:0000259" key="14">
    <source>
        <dbReference type="PROSITE" id="PS50157"/>
    </source>
</evidence>
<feature type="region of interest" description="Disordered" evidence="13">
    <location>
        <begin position="966"/>
        <end position="1038"/>
    </location>
</feature>
<keyword evidence="7" id="KW-0805">Transcription regulation</keyword>
<feature type="domain" description="C2H2-type" evidence="14">
    <location>
        <begin position="1093"/>
        <end position="1115"/>
    </location>
</feature>
<evidence type="ECO:0000256" key="8">
    <source>
        <dbReference type="ARBA" id="ARBA00023125"/>
    </source>
</evidence>
<dbReference type="GO" id="GO:0007399">
    <property type="term" value="P:nervous system development"/>
    <property type="evidence" value="ECO:0007669"/>
    <property type="project" value="UniProtKB-ARBA"/>
</dbReference>
<accession>A0A8X6LE27</accession>
<evidence type="ECO:0000313" key="16">
    <source>
        <dbReference type="Proteomes" id="UP000887116"/>
    </source>
</evidence>
<keyword evidence="5 12" id="KW-0863">Zinc-finger</keyword>
<feature type="compositionally biased region" description="Low complexity" evidence="13">
    <location>
        <begin position="443"/>
        <end position="457"/>
    </location>
</feature>
<evidence type="ECO:0000256" key="2">
    <source>
        <dbReference type="ARBA" id="ARBA00022553"/>
    </source>
</evidence>
<feature type="region of interest" description="Disordered" evidence="13">
    <location>
        <begin position="41"/>
        <end position="64"/>
    </location>
</feature>
<dbReference type="OrthoDB" id="6435623at2759"/>
<dbReference type="SMART" id="SM00355">
    <property type="entry name" value="ZnF_C2H2"/>
    <property type="match status" value="11"/>
</dbReference>
<reference evidence="15" key="1">
    <citation type="submission" date="2020-07" db="EMBL/GenBank/DDBJ databases">
        <title>Multicomponent nature underlies the extraordinary mechanical properties of spider dragline silk.</title>
        <authorList>
            <person name="Kono N."/>
            <person name="Nakamura H."/>
            <person name="Mori M."/>
            <person name="Yoshida Y."/>
            <person name="Ohtoshi R."/>
            <person name="Malay A.D."/>
            <person name="Moran D.A.P."/>
            <person name="Tomita M."/>
            <person name="Numata K."/>
            <person name="Arakawa K."/>
        </authorList>
    </citation>
    <scope>NUCLEOTIDE SEQUENCE</scope>
</reference>
<dbReference type="Pfam" id="PF12874">
    <property type="entry name" value="zf-met"/>
    <property type="match status" value="1"/>
</dbReference>
<evidence type="ECO:0000256" key="10">
    <source>
        <dbReference type="ARBA" id="ARBA00023242"/>
    </source>
</evidence>
<keyword evidence="3" id="KW-0479">Metal-binding</keyword>
<dbReference type="SUPFAM" id="SSF57667">
    <property type="entry name" value="beta-beta-alpha zinc fingers"/>
    <property type="match status" value="5"/>
</dbReference>
<feature type="region of interest" description="Disordered" evidence="13">
    <location>
        <begin position="747"/>
        <end position="860"/>
    </location>
</feature>
<feature type="compositionally biased region" description="Polar residues" evidence="13">
    <location>
        <begin position="539"/>
        <end position="549"/>
    </location>
</feature>
<feature type="compositionally biased region" description="Polar residues" evidence="13">
    <location>
        <begin position="789"/>
        <end position="798"/>
    </location>
</feature>
<dbReference type="InterPro" id="IPR051565">
    <property type="entry name" value="Sal_C2H2-zinc-finger"/>
</dbReference>
<feature type="region of interest" description="Disordered" evidence="13">
    <location>
        <begin position="1384"/>
        <end position="1404"/>
    </location>
</feature>
<feature type="domain" description="C2H2-type" evidence="14">
    <location>
        <begin position="657"/>
        <end position="684"/>
    </location>
</feature>
<evidence type="ECO:0000256" key="6">
    <source>
        <dbReference type="ARBA" id="ARBA00022833"/>
    </source>
</evidence>
<evidence type="ECO:0000256" key="13">
    <source>
        <dbReference type="SAM" id="MobiDB-lite"/>
    </source>
</evidence>
<feature type="domain" description="C2H2-type" evidence="14">
    <location>
        <begin position="1184"/>
        <end position="1211"/>
    </location>
</feature>
<dbReference type="GO" id="GO:0000981">
    <property type="term" value="F:DNA-binding transcription factor activity, RNA polymerase II-specific"/>
    <property type="evidence" value="ECO:0007669"/>
    <property type="project" value="TreeGrafter"/>
</dbReference>
<evidence type="ECO:0000256" key="5">
    <source>
        <dbReference type="ARBA" id="ARBA00022771"/>
    </source>
</evidence>
<dbReference type="PROSITE" id="PS00028">
    <property type="entry name" value="ZINC_FINGER_C2H2_1"/>
    <property type="match status" value="10"/>
</dbReference>
<feature type="compositionally biased region" description="Low complexity" evidence="13">
    <location>
        <begin position="762"/>
        <end position="775"/>
    </location>
</feature>
<evidence type="ECO:0000256" key="3">
    <source>
        <dbReference type="ARBA" id="ARBA00022723"/>
    </source>
</evidence>
<feature type="compositionally biased region" description="Pro residues" evidence="13">
    <location>
        <begin position="1155"/>
        <end position="1176"/>
    </location>
</feature>
<feature type="domain" description="C2H2-type" evidence="14">
    <location>
        <begin position="1369"/>
        <end position="1397"/>
    </location>
</feature>
<feature type="compositionally biased region" description="Basic and acidic residues" evidence="13">
    <location>
        <begin position="298"/>
        <end position="308"/>
    </location>
</feature>
<dbReference type="GO" id="GO:0048513">
    <property type="term" value="P:animal organ development"/>
    <property type="evidence" value="ECO:0007669"/>
    <property type="project" value="UniProtKB-ARBA"/>
</dbReference>
<dbReference type="Proteomes" id="UP000887116">
    <property type="component" value="Unassembled WGS sequence"/>
</dbReference>
<feature type="domain" description="C2H2-type" evidence="14">
    <location>
        <begin position="1065"/>
        <end position="1092"/>
    </location>
</feature>
<dbReference type="FunFam" id="3.30.160.60:FF:000130">
    <property type="entry name" value="Spalt-like transcription factor 4"/>
    <property type="match status" value="1"/>
</dbReference>
<protein>
    <submittedName>
        <fullName evidence="15">Sal-like protein 3</fullName>
    </submittedName>
</protein>
<comment type="subcellular location">
    <subcellularLocation>
        <location evidence="1">Nucleus</location>
    </subcellularLocation>
</comment>
<feature type="region of interest" description="Disordered" evidence="13">
    <location>
        <begin position="1332"/>
        <end position="1355"/>
    </location>
</feature>
<evidence type="ECO:0000256" key="9">
    <source>
        <dbReference type="ARBA" id="ARBA00023163"/>
    </source>
</evidence>
<dbReference type="InterPro" id="IPR013087">
    <property type="entry name" value="Znf_C2H2_type"/>
</dbReference>
<feature type="compositionally biased region" description="Polar residues" evidence="13">
    <location>
        <begin position="420"/>
        <end position="442"/>
    </location>
</feature>
<dbReference type="GO" id="GO:0035107">
    <property type="term" value="P:appendage morphogenesis"/>
    <property type="evidence" value="ECO:0007669"/>
    <property type="project" value="UniProtKB-ARBA"/>
</dbReference>
<feature type="domain" description="C2H2-type" evidence="14">
    <location>
        <begin position="314"/>
        <end position="341"/>
    </location>
</feature>
<keyword evidence="16" id="KW-1185">Reference proteome</keyword>
<evidence type="ECO:0000256" key="7">
    <source>
        <dbReference type="ARBA" id="ARBA00023015"/>
    </source>
</evidence>
<keyword evidence="10" id="KW-0539">Nucleus</keyword>
<feature type="region of interest" description="Disordered" evidence="13">
    <location>
        <begin position="515"/>
        <end position="549"/>
    </location>
</feature>
<dbReference type="FunFam" id="3.30.160.60:FF:000708">
    <property type="entry name" value="Sal-like protein 1"/>
    <property type="match status" value="1"/>
</dbReference>
<sequence>MHVVYEELPKGVKIHERENIFVVGNVRKPFTVELDQMASRVHPRGSTTQTISGFGSGSGSETEGDEHVCGKCRAEFPTLSDFLSHKKICVSKRPVLVAPLLDVPLDTDDEDDNESSEYDPVIQLDNADMPFSSLQEWLQENSQVQSMLFEPRGPNTNVTIAHLENTSVAVAQLGPNGTPLNDLVSTLHQNQIEQLEILKVIAKIVQSKDPSGNAPPLIGTAALTPFRIANNIQAAGPASSSASAACATAAYPQGGRTQDSPLDSEPPTEDSLALLQKHTERYIQDSMSRKSFLNGMDDDSRSKRNKDLDPALRHKCQFCGKLLGSDSALQIHLRSHTGEKPFQCNVCGSAFSTRGNLKVHFQRHKERMELPNFVGNEPKQPDGRPSFEINGRPENPPTLFPSTSNDRDLLKGEQALDFSKTVNGRKSPQGETHSRSVSPNDTSNFSDNSLDGSSDDNIPNENFSHLKIDVERSDDEDGDNSNCMDDDESEVASSQPSFTTSPNFAPYFLPYDQYPSTSQITPGNGTITNNSANNNNTGPSAENNDNILQDPNYYQDLLPRIGSNDNSWESLIEVTKTSETSKLQQLVDNIENKLIEPNQCIICQRVLSCKSALQMHYRTHTGERPYKCKLCSRAFTTKGNLKTHMGVHRTKTPTRLHQCPVCHRQFQNPILLQQHVASHTSDHVLHLPPMYNPCDDRPPTLLPPSYPKQFLAQSRLVNAEPLALTSSKAEEERRKSVTLPPVESVIKPTRMEHNISQVTNGSPMNSPKSSCSPSSNTDEAPVEKEAKSTILSFAQSEADSPLKNDINSTDDSLKIDGGSPNSEKDRMETCMPVDMKSDAKSSLNHDAGGPSPIQSPKHNDVKIPSNVSDRMLSKFSSQSNALMVSLASDRPLPMTLPSDCPIPFSVHGSDRHYPPISIPSCSTNYTESLTALENHVKAISSNVTHPLPFPPHFGLGLNMSNYFRDYNYPQKPTPSPTTSKNGSDASADDRSTPGGIISNGKGESPRSTSISNPVVQKSDGTNGTGALDLTPRSSPAFHRPAPTAIKLFEPLAGLPFAAPPHRLSTTCRVCYKTFACNSALEIHYRSHTKERPFRCEVCDRGFSTKGNMRQHMLTHKIRDFPPQAFSTNSNSNPSPSSSNKGDPTSGEKPKKLPDETPPPPPPPAKRPTTEPLPTPKRAPGQPKHMCQVCNKPFSSGSALQIHMRTHSGEKPFQCNICHRAFTTKGNLKVHMGTHMWNNSTSRRGRRMSLEINQFQPQPGCKPGEFGPPPYFPYLAPFINGLPPHQPPPKMNEISVIQTAGMGNGAVCNALSVTTNSAPSTSQQPLALLSANKQGDRDDTHQNQNSHSQGKDILLPSSNQEVAASWPWKISCNVCNKICASSSELENHLRSNHSKKDSSETDRTD</sequence>
<feature type="compositionally biased region" description="Polar residues" evidence="13">
    <location>
        <begin position="1005"/>
        <end position="1021"/>
    </location>
</feature>
<proteinExistence type="inferred from homology"/>
<dbReference type="Gene3D" id="3.30.160.60">
    <property type="entry name" value="Classic Zinc Finger"/>
    <property type="match status" value="8"/>
</dbReference>
<feature type="domain" description="C2H2-type" evidence="14">
    <location>
        <begin position="598"/>
        <end position="625"/>
    </location>
</feature>
<feature type="domain" description="C2H2-type" evidence="14">
    <location>
        <begin position="1212"/>
        <end position="1239"/>
    </location>
</feature>
<keyword evidence="6" id="KW-0862">Zinc</keyword>
<dbReference type="FunFam" id="3.30.160.60:FF:000215">
    <property type="entry name" value="Spalt-like transcription factor 3"/>
    <property type="match status" value="1"/>
</dbReference>
<dbReference type="FunFam" id="3.30.160.60:FF:000025">
    <property type="entry name" value="Spalt-like transcription factor 1"/>
    <property type="match status" value="1"/>
</dbReference>
<dbReference type="Pfam" id="PF13894">
    <property type="entry name" value="zf-C2H2_4"/>
    <property type="match status" value="1"/>
</dbReference>
<dbReference type="FunFam" id="3.30.160.60:FF:002027">
    <property type="entry name" value="Blast:Sal-like protein 3"/>
    <property type="match status" value="1"/>
</dbReference>
<evidence type="ECO:0000256" key="1">
    <source>
        <dbReference type="ARBA" id="ARBA00004123"/>
    </source>
</evidence>
<feature type="compositionally biased region" description="Basic and acidic residues" evidence="13">
    <location>
        <begin position="1145"/>
        <end position="1154"/>
    </location>
</feature>
<comment type="similarity">
    <text evidence="11">Belongs to the sal C2H2-type zinc-finger protein family.</text>
</comment>
<feature type="region of interest" description="Disordered" evidence="13">
    <location>
        <begin position="368"/>
        <end position="499"/>
    </location>
</feature>
<organism evidence="15 16">
    <name type="scientific">Trichonephila clavata</name>
    <name type="common">Joro spider</name>
    <name type="synonym">Nephila clavata</name>
    <dbReference type="NCBI Taxonomy" id="2740835"/>
    <lineage>
        <taxon>Eukaryota</taxon>
        <taxon>Metazoa</taxon>
        <taxon>Ecdysozoa</taxon>
        <taxon>Arthropoda</taxon>
        <taxon>Chelicerata</taxon>
        <taxon>Arachnida</taxon>
        <taxon>Araneae</taxon>
        <taxon>Araneomorphae</taxon>
        <taxon>Entelegynae</taxon>
        <taxon>Araneoidea</taxon>
        <taxon>Nephilidae</taxon>
        <taxon>Trichonephila</taxon>
    </lineage>
</organism>
<dbReference type="PROSITE" id="PS50157">
    <property type="entry name" value="ZINC_FINGER_C2H2_2"/>
    <property type="match status" value="10"/>
</dbReference>
<evidence type="ECO:0000256" key="12">
    <source>
        <dbReference type="PROSITE-ProRule" id="PRU00042"/>
    </source>
</evidence>
<name>A0A8X6LE27_TRICU</name>
<dbReference type="GO" id="GO:0000978">
    <property type="term" value="F:RNA polymerase II cis-regulatory region sequence-specific DNA binding"/>
    <property type="evidence" value="ECO:0007669"/>
    <property type="project" value="TreeGrafter"/>
</dbReference>
<evidence type="ECO:0000313" key="15">
    <source>
        <dbReference type="EMBL" id="GFR03729.1"/>
    </source>
</evidence>
<keyword evidence="8" id="KW-0238">DNA-binding</keyword>
<dbReference type="GO" id="GO:0005634">
    <property type="term" value="C:nucleus"/>
    <property type="evidence" value="ECO:0007669"/>
    <property type="project" value="UniProtKB-SubCell"/>
</dbReference>
<feature type="compositionally biased region" description="Low complexity" evidence="13">
    <location>
        <begin position="1128"/>
        <end position="1139"/>
    </location>
</feature>